<dbReference type="PANTHER" id="PTHR43297">
    <property type="entry name" value="OLIGOPEPTIDE TRANSPORT ATP-BINDING PROTEIN APPD"/>
    <property type="match status" value="1"/>
</dbReference>
<dbReference type="PROSITE" id="PS50893">
    <property type="entry name" value="ABC_TRANSPORTER_2"/>
    <property type="match status" value="2"/>
</dbReference>
<evidence type="ECO:0000256" key="7">
    <source>
        <dbReference type="ARBA" id="ARBA00023136"/>
    </source>
</evidence>
<dbReference type="RefSeq" id="WP_378546035.1">
    <property type="nucleotide sequence ID" value="NZ_JBHSBA010000003.1"/>
</dbReference>
<reference evidence="11" key="1">
    <citation type="journal article" date="2019" name="Int. J. Syst. Evol. Microbiol.">
        <title>The Global Catalogue of Microorganisms (GCM) 10K type strain sequencing project: providing services to taxonomists for standard genome sequencing and annotation.</title>
        <authorList>
            <consortium name="The Broad Institute Genomics Platform"/>
            <consortium name="The Broad Institute Genome Sequencing Center for Infectious Disease"/>
            <person name="Wu L."/>
            <person name="Ma J."/>
        </authorList>
    </citation>
    <scope>NUCLEOTIDE SEQUENCE [LARGE SCALE GENOMIC DNA]</scope>
    <source>
        <strain evidence="11">CGMCC 4.7204</strain>
    </source>
</reference>
<dbReference type="NCBIfam" id="NF007739">
    <property type="entry name" value="PRK10419.1"/>
    <property type="match status" value="2"/>
</dbReference>
<dbReference type="NCBIfam" id="NF008453">
    <property type="entry name" value="PRK11308.1"/>
    <property type="match status" value="2"/>
</dbReference>
<gene>
    <name evidence="10" type="ORF">ACFOW8_04905</name>
</gene>
<dbReference type="PANTHER" id="PTHR43297:SF2">
    <property type="entry name" value="DIPEPTIDE TRANSPORT ATP-BINDING PROTEIN DPPD"/>
    <property type="match status" value="1"/>
</dbReference>
<keyword evidence="11" id="KW-1185">Reference proteome</keyword>
<dbReference type="Gene3D" id="3.40.50.300">
    <property type="entry name" value="P-loop containing nucleotide triphosphate hydrolases"/>
    <property type="match status" value="2"/>
</dbReference>
<dbReference type="InterPro" id="IPR027417">
    <property type="entry name" value="P-loop_NTPase"/>
</dbReference>
<accession>A0ABV8L0J6</accession>
<evidence type="ECO:0000313" key="11">
    <source>
        <dbReference type="Proteomes" id="UP001595767"/>
    </source>
</evidence>
<evidence type="ECO:0000256" key="3">
    <source>
        <dbReference type="ARBA" id="ARBA00022448"/>
    </source>
</evidence>
<feature type="domain" description="ABC transporter" evidence="9">
    <location>
        <begin position="292"/>
        <end position="541"/>
    </location>
</feature>
<evidence type="ECO:0000256" key="4">
    <source>
        <dbReference type="ARBA" id="ARBA00022475"/>
    </source>
</evidence>
<evidence type="ECO:0000256" key="1">
    <source>
        <dbReference type="ARBA" id="ARBA00004202"/>
    </source>
</evidence>
<keyword evidence="5" id="KW-0547">Nucleotide-binding</keyword>
<dbReference type="InterPro" id="IPR003593">
    <property type="entry name" value="AAA+_ATPase"/>
</dbReference>
<feature type="region of interest" description="Disordered" evidence="8">
    <location>
        <begin position="260"/>
        <end position="285"/>
    </location>
</feature>
<dbReference type="SUPFAM" id="SSF52540">
    <property type="entry name" value="P-loop containing nucleoside triphosphate hydrolases"/>
    <property type="match status" value="2"/>
</dbReference>
<dbReference type="InterPro" id="IPR017871">
    <property type="entry name" value="ABC_transporter-like_CS"/>
</dbReference>
<dbReference type="InterPro" id="IPR050388">
    <property type="entry name" value="ABC_Ni/Peptide_Import"/>
</dbReference>
<keyword evidence="4" id="KW-1003">Cell membrane</keyword>
<evidence type="ECO:0000259" key="9">
    <source>
        <dbReference type="PROSITE" id="PS50893"/>
    </source>
</evidence>
<dbReference type="GO" id="GO:0005524">
    <property type="term" value="F:ATP binding"/>
    <property type="evidence" value="ECO:0007669"/>
    <property type="project" value="UniProtKB-KW"/>
</dbReference>
<sequence length="552" mass="59607">MIDDKPLLEIRDLEVGFTADGKPVPAVRGVSLTVFPGQTVAIVGESGSGKSTTAHAIIDLLPGTGRVTGGQILFDGKDLTTATEQEIVAIRGNGIGLVPQDPMSNLNPVWRIGFQIRETLVANGIADGAAAQRRAVDLLTEAGMADAERRVNQYPHEFSGGMRQRALIAIGLSCRPKLLIADEPTSALDVTVQRQILGHLEKLTSELGTAVLLITHDLGLAAERAEHLVVMYRGRVVESGPALQILRDPQHAYTKKLVNSAPSLASRRRSPSRQRVRQGAVESGHVPGDTALEVRNLTKAFKIRGKRPWQSTEFVAVDDVSFTVERGTTTAIVGESGSGKSTIAQMVLGLLTPTSGTVTFDGKDVAKLDAKAAFAFRRRVQPIFQNPYGSLDPMYSIFRTIEEPLRVHKVGTAAERETVVRDLLDKVSLPSSVLRRYPNELSGGQRQRVAIARALALSPEVVVCDEAVSALDVLVQAQILTLLNDLQAELGLTYLFITHDLAVVRQIADNVLVMRSGKVVESATTDEVFAAPRQEYTRALLEAIPGRELLIG</sequence>
<dbReference type="EMBL" id="JBHSBA010000003">
    <property type="protein sequence ID" value="MFC4124261.1"/>
    <property type="molecule type" value="Genomic_DNA"/>
</dbReference>
<feature type="domain" description="ABC transporter" evidence="9">
    <location>
        <begin position="10"/>
        <end position="258"/>
    </location>
</feature>
<feature type="compositionally biased region" description="Basic residues" evidence="8">
    <location>
        <begin position="266"/>
        <end position="276"/>
    </location>
</feature>
<protein>
    <submittedName>
        <fullName evidence="10">ABC transporter ATP-binding protein</fullName>
    </submittedName>
</protein>
<dbReference type="Proteomes" id="UP001595767">
    <property type="component" value="Unassembled WGS sequence"/>
</dbReference>
<proteinExistence type="inferred from homology"/>
<dbReference type="CDD" id="cd03257">
    <property type="entry name" value="ABC_NikE_OppD_transporters"/>
    <property type="match status" value="2"/>
</dbReference>
<keyword evidence="7" id="KW-0472">Membrane</keyword>
<evidence type="ECO:0000256" key="2">
    <source>
        <dbReference type="ARBA" id="ARBA00005417"/>
    </source>
</evidence>
<organism evidence="10 11">
    <name type="scientific">Nocardia rhizosphaerae</name>
    <dbReference type="NCBI Taxonomy" id="1691571"/>
    <lineage>
        <taxon>Bacteria</taxon>
        <taxon>Bacillati</taxon>
        <taxon>Actinomycetota</taxon>
        <taxon>Actinomycetes</taxon>
        <taxon>Mycobacteriales</taxon>
        <taxon>Nocardiaceae</taxon>
        <taxon>Nocardia</taxon>
    </lineage>
</organism>
<name>A0ABV8L0J6_9NOCA</name>
<dbReference type="SMART" id="SM00382">
    <property type="entry name" value="AAA"/>
    <property type="match status" value="2"/>
</dbReference>
<dbReference type="Pfam" id="PF08352">
    <property type="entry name" value="oligo_HPY"/>
    <property type="match status" value="2"/>
</dbReference>
<dbReference type="PROSITE" id="PS00211">
    <property type="entry name" value="ABC_TRANSPORTER_1"/>
    <property type="match status" value="2"/>
</dbReference>
<comment type="subcellular location">
    <subcellularLocation>
        <location evidence="1">Cell membrane</location>
        <topology evidence="1">Peripheral membrane protein</topology>
    </subcellularLocation>
</comment>
<evidence type="ECO:0000256" key="8">
    <source>
        <dbReference type="SAM" id="MobiDB-lite"/>
    </source>
</evidence>
<keyword evidence="3" id="KW-0813">Transport</keyword>
<evidence type="ECO:0000256" key="6">
    <source>
        <dbReference type="ARBA" id="ARBA00022840"/>
    </source>
</evidence>
<evidence type="ECO:0000256" key="5">
    <source>
        <dbReference type="ARBA" id="ARBA00022741"/>
    </source>
</evidence>
<comment type="similarity">
    <text evidence="2">Belongs to the ABC transporter superfamily.</text>
</comment>
<dbReference type="InterPro" id="IPR003439">
    <property type="entry name" value="ABC_transporter-like_ATP-bd"/>
</dbReference>
<dbReference type="InterPro" id="IPR013563">
    <property type="entry name" value="Oligopep_ABC_C"/>
</dbReference>
<keyword evidence="6 10" id="KW-0067">ATP-binding</keyword>
<evidence type="ECO:0000313" key="10">
    <source>
        <dbReference type="EMBL" id="MFC4124261.1"/>
    </source>
</evidence>
<dbReference type="Pfam" id="PF00005">
    <property type="entry name" value="ABC_tran"/>
    <property type="match status" value="2"/>
</dbReference>
<comment type="caution">
    <text evidence="10">The sequence shown here is derived from an EMBL/GenBank/DDBJ whole genome shotgun (WGS) entry which is preliminary data.</text>
</comment>